<dbReference type="InterPro" id="IPR017871">
    <property type="entry name" value="ABC_transporter-like_CS"/>
</dbReference>
<evidence type="ECO:0000313" key="5">
    <source>
        <dbReference type="Proteomes" id="UP000297668"/>
    </source>
</evidence>
<accession>A0A4Y9FC11</accession>
<keyword evidence="1" id="KW-0547">Nucleotide-binding</keyword>
<dbReference type="Pfam" id="PF00005">
    <property type="entry name" value="ABC_tran"/>
    <property type="match status" value="1"/>
</dbReference>
<feature type="domain" description="ABC transporter" evidence="3">
    <location>
        <begin position="2"/>
        <end position="218"/>
    </location>
</feature>
<evidence type="ECO:0000256" key="1">
    <source>
        <dbReference type="ARBA" id="ARBA00022741"/>
    </source>
</evidence>
<dbReference type="InterPro" id="IPR003439">
    <property type="entry name" value="ABC_transporter-like_ATP-bd"/>
</dbReference>
<dbReference type="PANTHER" id="PTHR43038:SF7">
    <property type="entry name" value="ABC TRANSPORT SYSTEM ATP-BINDING PROTEIN"/>
    <property type="match status" value="1"/>
</dbReference>
<gene>
    <name evidence="4" type="ORF">E0687_06165</name>
</gene>
<dbReference type="Gene3D" id="3.40.50.300">
    <property type="entry name" value="P-loop containing nucleotide triphosphate hydrolases"/>
    <property type="match status" value="1"/>
</dbReference>
<dbReference type="PANTHER" id="PTHR43038">
    <property type="entry name" value="ATP-BINDING CASSETTE, SUB-FAMILY H, MEMBER 1"/>
    <property type="match status" value="1"/>
</dbReference>
<name>A0A4Y9FC11_9DEIN</name>
<dbReference type="PROSITE" id="PS50893">
    <property type="entry name" value="ABC_TRANSPORTER_2"/>
    <property type="match status" value="1"/>
</dbReference>
<evidence type="ECO:0000256" key="2">
    <source>
        <dbReference type="ARBA" id="ARBA00022840"/>
    </source>
</evidence>
<evidence type="ECO:0000313" key="4">
    <source>
        <dbReference type="EMBL" id="TFU26382.1"/>
    </source>
</evidence>
<dbReference type="GO" id="GO:0016887">
    <property type="term" value="F:ATP hydrolysis activity"/>
    <property type="evidence" value="ECO:0007669"/>
    <property type="project" value="InterPro"/>
</dbReference>
<organism evidence="4 5">
    <name type="scientific">Thermus tengchongensis</name>
    <dbReference type="NCBI Taxonomy" id="1214928"/>
    <lineage>
        <taxon>Bacteria</taxon>
        <taxon>Thermotogati</taxon>
        <taxon>Deinococcota</taxon>
        <taxon>Deinococci</taxon>
        <taxon>Thermales</taxon>
        <taxon>Thermaceae</taxon>
        <taxon>Thermus</taxon>
    </lineage>
</organism>
<keyword evidence="2 4" id="KW-0067">ATP-binding</keyword>
<proteinExistence type="predicted"/>
<dbReference type="EMBL" id="SJZF01000009">
    <property type="protein sequence ID" value="TFU26382.1"/>
    <property type="molecule type" value="Genomic_DNA"/>
</dbReference>
<evidence type="ECO:0000259" key="3">
    <source>
        <dbReference type="PROSITE" id="PS50893"/>
    </source>
</evidence>
<reference evidence="4 5" key="1">
    <citation type="submission" date="2019-03" db="EMBL/GenBank/DDBJ databases">
        <title>Thermus tengchongensis species for the arsenic transformation mechanism.</title>
        <authorList>
            <person name="Yuan G.C."/>
        </authorList>
    </citation>
    <scope>NUCLEOTIDE SEQUENCE [LARGE SCALE GENOMIC DNA]</scope>
    <source>
        <strain evidence="4 5">15W</strain>
    </source>
</reference>
<dbReference type="CDD" id="cd03230">
    <property type="entry name" value="ABC_DR_subfamily_A"/>
    <property type="match status" value="1"/>
</dbReference>
<dbReference type="AlphaFoldDB" id="A0A4Y9FC11"/>
<dbReference type="GO" id="GO:0005524">
    <property type="term" value="F:ATP binding"/>
    <property type="evidence" value="ECO:0007669"/>
    <property type="project" value="UniProtKB-KW"/>
</dbReference>
<dbReference type="InterPro" id="IPR003593">
    <property type="entry name" value="AAA+_ATPase"/>
</dbReference>
<sequence length="225" mass="24368">MVAVEGLRKRGRLLGVSLRVERGVVGLLGPNGAGKSTLLALLAGRLRPDGGEARLLGHAPRDPKALPLRAYLPQSPRLFPHLKALEVLEGARRVKGLGKGALEEAVGRMGLEGFLHRPVAVLSGGQRQRLALAAALMGDPPIWLLDEPTAALDPKGRERFWAWVGAKREGVVLLALHHVEEARRADRLVLLKGGEVLEEGPPEAVLGLRDERVPWLMEVLYEEPA</sequence>
<dbReference type="PROSITE" id="PS00211">
    <property type="entry name" value="ABC_TRANSPORTER_1"/>
    <property type="match status" value="1"/>
</dbReference>
<dbReference type="SMART" id="SM00382">
    <property type="entry name" value="AAA"/>
    <property type="match status" value="1"/>
</dbReference>
<protein>
    <submittedName>
        <fullName evidence="4">ABC transporter ATP-binding protein</fullName>
    </submittedName>
</protein>
<dbReference type="SUPFAM" id="SSF52540">
    <property type="entry name" value="P-loop containing nucleoside triphosphate hydrolases"/>
    <property type="match status" value="1"/>
</dbReference>
<comment type="caution">
    <text evidence="4">The sequence shown here is derived from an EMBL/GenBank/DDBJ whole genome shotgun (WGS) entry which is preliminary data.</text>
</comment>
<dbReference type="InterPro" id="IPR027417">
    <property type="entry name" value="P-loop_NTPase"/>
</dbReference>
<dbReference type="RefSeq" id="WP_135260147.1">
    <property type="nucleotide sequence ID" value="NZ_SJZF01000009.1"/>
</dbReference>
<dbReference type="Proteomes" id="UP000297668">
    <property type="component" value="Unassembled WGS sequence"/>
</dbReference>